<sequence length="193" mass="22288">MFQQSIKMLLSSYEEFISQTIPPPQFLPINITIEISSKKLLLNNVILNKMDNLSDIKKIILQKMEQRGEEIIDLEENQFVLFDKALEKEIPIEPEVPIIQYHPSPGSLIIIKGSLKCQSEAPKECFKNKYIEGANMKMTYYTCKDCKFNWICKSCAEVCHASHNITCYINNHSPSWPCCYCPKKEKCSLCPKK</sequence>
<protein>
    <submittedName>
        <fullName evidence="1">Uncharacterized protein</fullName>
    </submittedName>
</protein>
<dbReference type="AlphaFoldDB" id="A0A6B2LJ77"/>
<reference evidence="1" key="1">
    <citation type="journal article" date="2020" name="J. Eukaryot. Microbiol.">
        <title>De novo Sequencing, Assembly and Annotation of the Transcriptome for the Free-Living Testate Amoeba Arcella intermedia.</title>
        <authorList>
            <person name="Ribeiro G.M."/>
            <person name="Porfirio-Sousa A.L."/>
            <person name="Maurer-Alcala X.X."/>
            <person name="Katz L.A."/>
            <person name="Lahr D.J.G."/>
        </authorList>
    </citation>
    <scope>NUCLEOTIDE SEQUENCE</scope>
</reference>
<accession>A0A6B2LJ77</accession>
<organism evidence="1">
    <name type="scientific">Arcella intermedia</name>
    <dbReference type="NCBI Taxonomy" id="1963864"/>
    <lineage>
        <taxon>Eukaryota</taxon>
        <taxon>Amoebozoa</taxon>
        <taxon>Tubulinea</taxon>
        <taxon>Elardia</taxon>
        <taxon>Arcellinida</taxon>
        <taxon>Sphaerothecina</taxon>
        <taxon>Arcellidae</taxon>
        <taxon>Arcella</taxon>
    </lineage>
</organism>
<dbReference type="EMBL" id="GIBP01007892">
    <property type="protein sequence ID" value="NDV36861.1"/>
    <property type="molecule type" value="Transcribed_RNA"/>
</dbReference>
<evidence type="ECO:0000313" key="1">
    <source>
        <dbReference type="EMBL" id="NDV36861.1"/>
    </source>
</evidence>
<name>A0A6B2LJ77_9EUKA</name>
<proteinExistence type="predicted"/>